<dbReference type="GO" id="GO:0055085">
    <property type="term" value="P:transmembrane transport"/>
    <property type="evidence" value="ECO:0007669"/>
    <property type="project" value="InterPro"/>
</dbReference>
<dbReference type="Proteomes" id="UP000265765">
    <property type="component" value="Chromosome"/>
</dbReference>
<protein>
    <submittedName>
        <fullName evidence="5">C4-dicarboxylate-binding periplasmic protein DctP</fullName>
    </submittedName>
</protein>
<gene>
    <name evidence="5" type="primary">dctP</name>
    <name evidence="5" type="ORF">DWG14_00578</name>
</gene>
<proteinExistence type="inferred from homology"/>
<comment type="similarity">
    <text evidence="1">Belongs to the bacterial solute-binding protein 7 family.</text>
</comment>
<evidence type="ECO:0000313" key="5">
    <source>
        <dbReference type="EMBL" id="AYC36369.1"/>
    </source>
</evidence>
<evidence type="ECO:0000313" key="6">
    <source>
        <dbReference type="Proteomes" id="UP000265765"/>
    </source>
</evidence>
<evidence type="ECO:0000256" key="4">
    <source>
        <dbReference type="SAM" id="SignalP"/>
    </source>
</evidence>
<dbReference type="PANTHER" id="PTHR33376">
    <property type="match status" value="1"/>
</dbReference>
<dbReference type="Gene3D" id="3.40.190.170">
    <property type="entry name" value="Bacterial extracellular solute-binding protein, family 7"/>
    <property type="match status" value="1"/>
</dbReference>
<keyword evidence="3 4" id="KW-0732">Signal</keyword>
<name>A0AAI8KSL8_9ACTN</name>
<reference evidence="5 6" key="1">
    <citation type="submission" date="2018-09" db="EMBL/GenBank/DDBJ databases">
        <title>Production of Trimethoprim by Streptomyces sp. 3E-1.</title>
        <authorList>
            <person name="Kang H.J."/>
            <person name="Kim S.B."/>
        </authorList>
    </citation>
    <scope>NUCLEOTIDE SEQUENCE [LARGE SCALE GENOMIC DNA]</scope>
    <source>
        <strain evidence="5 6">3E-1</strain>
    </source>
</reference>
<accession>A0AAI8KSL8</accession>
<feature type="signal peptide" evidence="4">
    <location>
        <begin position="1"/>
        <end position="31"/>
    </location>
</feature>
<feature type="chain" id="PRO_5042487235" evidence="4">
    <location>
        <begin position="32"/>
        <end position="359"/>
    </location>
</feature>
<evidence type="ECO:0000256" key="2">
    <source>
        <dbReference type="ARBA" id="ARBA00022448"/>
    </source>
</evidence>
<dbReference type="InterPro" id="IPR038404">
    <property type="entry name" value="TRAP_DctP_sf"/>
</dbReference>
<dbReference type="Pfam" id="PF03480">
    <property type="entry name" value="DctP"/>
    <property type="match status" value="2"/>
</dbReference>
<dbReference type="AlphaFoldDB" id="A0AAI8KSL8"/>
<evidence type="ECO:0000256" key="1">
    <source>
        <dbReference type="ARBA" id="ARBA00009023"/>
    </source>
</evidence>
<sequence>MRSRRTTVGAAVSSAVGLILLAVGCSGTASAVKPASSAQDTGTAKPVVLSLATPMGASDEFRAFLQNVRTLSHDEIQISAEFNAHHEEGPDFEEQLLLDVQSGRVDLAALGSRVFDIRRAPALGALTAPLLINSFDAEERVLGAPVAERMIREVDGGGLTGVGLLPGSLRRPFGAGTPLLGPEDYKGRTIGIQESKVADSTVRALGANPQWFGAGSSVAGFGGFEQQLVSVNGSRYDEAGMIGTANVVLWPRPIVLVANTKAFGRLSEDQRLLLRKAARQAVRGAGAELREQEHSALESLCARGQKFAAATPAQLTALRKAVQPVYDQLSRDRRTKEYLDAITALVRDVPAEPPLSCKG</sequence>
<keyword evidence="2" id="KW-0813">Transport</keyword>
<dbReference type="NCBIfam" id="NF037995">
    <property type="entry name" value="TRAP_S1"/>
    <property type="match status" value="1"/>
</dbReference>
<organism evidence="5 6">
    <name type="scientific">Streptomyces griseorubiginosus</name>
    <dbReference type="NCBI Taxonomy" id="67304"/>
    <lineage>
        <taxon>Bacteria</taxon>
        <taxon>Bacillati</taxon>
        <taxon>Actinomycetota</taxon>
        <taxon>Actinomycetes</taxon>
        <taxon>Kitasatosporales</taxon>
        <taxon>Streptomycetaceae</taxon>
        <taxon>Streptomyces</taxon>
    </lineage>
</organism>
<dbReference type="InterPro" id="IPR018389">
    <property type="entry name" value="DctP_fam"/>
</dbReference>
<dbReference type="PROSITE" id="PS51257">
    <property type="entry name" value="PROKAR_LIPOPROTEIN"/>
    <property type="match status" value="1"/>
</dbReference>
<dbReference type="KEGG" id="sge:DWG14_00578"/>
<dbReference type="PANTHER" id="PTHR33376:SF7">
    <property type="entry name" value="C4-DICARBOXYLATE-BINDING PROTEIN DCTB"/>
    <property type="match status" value="1"/>
</dbReference>
<evidence type="ECO:0000256" key="3">
    <source>
        <dbReference type="ARBA" id="ARBA00022729"/>
    </source>
</evidence>
<dbReference type="EMBL" id="CP032427">
    <property type="protein sequence ID" value="AYC36369.1"/>
    <property type="molecule type" value="Genomic_DNA"/>
</dbReference>